<sequence>MKSRNDVKVTYEASLYDLRADIGDTVQIADNRFQEKVYLSARIQSVRNHYTVSGQDSGVLANYKILTSNPTSQVTQIMEQLKDQIVSVKSTEITYQIG</sequence>
<protein>
    <submittedName>
        <fullName evidence="1">Uncharacterized protein</fullName>
    </submittedName>
</protein>
<accession>A0A3E3JYE3</accession>
<proteinExistence type="predicted"/>
<organism evidence="1 2">
    <name type="scientific">Sellimonas intestinalis</name>
    <dbReference type="NCBI Taxonomy" id="1653434"/>
    <lineage>
        <taxon>Bacteria</taxon>
        <taxon>Bacillati</taxon>
        <taxon>Bacillota</taxon>
        <taxon>Clostridia</taxon>
        <taxon>Lachnospirales</taxon>
        <taxon>Lachnospiraceae</taxon>
        <taxon>Sellimonas</taxon>
    </lineage>
</organism>
<dbReference type="EMBL" id="QVLX01000014">
    <property type="protein sequence ID" value="RGE84609.1"/>
    <property type="molecule type" value="Genomic_DNA"/>
</dbReference>
<evidence type="ECO:0000313" key="2">
    <source>
        <dbReference type="Proteomes" id="UP000261080"/>
    </source>
</evidence>
<keyword evidence="2" id="KW-1185">Reference proteome</keyword>
<comment type="caution">
    <text evidence="1">The sequence shown here is derived from an EMBL/GenBank/DDBJ whole genome shotgun (WGS) entry which is preliminary data.</text>
</comment>
<feature type="non-terminal residue" evidence="1">
    <location>
        <position position="98"/>
    </location>
</feature>
<reference evidence="1 2" key="1">
    <citation type="submission" date="2018-08" db="EMBL/GenBank/DDBJ databases">
        <title>A genome reference for cultivated species of the human gut microbiota.</title>
        <authorList>
            <person name="Zou Y."/>
            <person name="Xue W."/>
            <person name="Luo G."/>
        </authorList>
    </citation>
    <scope>NUCLEOTIDE SEQUENCE [LARGE SCALE GENOMIC DNA]</scope>
    <source>
        <strain evidence="1 2">AF37-2AT</strain>
    </source>
</reference>
<evidence type="ECO:0000313" key="1">
    <source>
        <dbReference type="EMBL" id="RGE84609.1"/>
    </source>
</evidence>
<dbReference type="AlphaFoldDB" id="A0A3E3JYE3"/>
<name>A0A3E3JYE3_9FIRM</name>
<dbReference type="Proteomes" id="UP000261080">
    <property type="component" value="Unassembled WGS sequence"/>
</dbReference>
<dbReference type="OrthoDB" id="2237640at2"/>
<gene>
    <name evidence="1" type="ORF">DW016_15200</name>
</gene>